<proteinExistence type="predicted"/>
<dbReference type="AlphaFoldDB" id="A0A9N7YHN3"/>
<sequence>MLRGGMFRSDRQRGEEGGGGEQRGTGRRIEEGWWREGRRDLGLRNECGVKGGGLGVLVRGGQSERQAGWRRREQRRKRHRQRNCTGLLTERDGDKKMQRVATTKSAFDQTGRDPPQLSDHQSATIARRRLGEMG</sequence>
<comment type="caution">
    <text evidence="2">The sequence shown here is derived from an EMBL/GenBank/DDBJ whole genome shotgun (WGS) entry which is preliminary data.</text>
</comment>
<feature type="compositionally biased region" description="Basic residues" evidence="1">
    <location>
        <begin position="68"/>
        <end position="82"/>
    </location>
</feature>
<feature type="region of interest" description="Disordered" evidence="1">
    <location>
        <begin position="1"/>
        <end position="31"/>
    </location>
</feature>
<gene>
    <name evidence="2" type="ORF">PLEPLA_LOCUS15020</name>
</gene>
<keyword evidence="3" id="KW-1185">Reference proteome</keyword>
<evidence type="ECO:0000256" key="1">
    <source>
        <dbReference type="SAM" id="MobiDB-lite"/>
    </source>
</evidence>
<feature type="region of interest" description="Disordered" evidence="1">
    <location>
        <begin position="60"/>
        <end position="134"/>
    </location>
</feature>
<evidence type="ECO:0000313" key="3">
    <source>
        <dbReference type="Proteomes" id="UP001153269"/>
    </source>
</evidence>
<accession>A0A9N7YHN3</accession>
<reference evidence="2" key="1">
    <citation type="submission" date="2020-03" db="EMBL/GenBank/DDBJ databases">
        <authorList>
            <person name="Weist P."/>
        </authorList>
    </citation>
    <scope>NUCLEOTIDE SEQUENCE</scope>
</reference>
<dbReference type="Proteomes" id="UP001153269">
    <property type="component" value="Unassembled WGS sequence"/>
</dbReference>
<organism evidence="2 3">
    <name type="scientific">Pleuronectes platessa</name>
    <name type="common">European plaice</name>
    <dbReference type="NCBI Taxonomy" id="8262"/>
    <lineage>
        <taxon>Eukaryota</taxon>
        <taxon>Metazoa</taxon>
        <taxon>Chordata</taxon>
        <taxon>Craniata</taxon>
        <taxon>Vertebrata</taxon>
        <taxon>Euteleostomi</taxon>
        <taxon>Actinopterygii</taxon>
        <taxon>Neopterygii</taxon>
        <taxon>Teleostei</taxon>
        <taxon>Neoteleostei</taxon>
        <taxon>Acanthomorphata</taxon>
        <taxon>Carangaria</taxon>
        <taxon>Pleuronectiformes</taxon>
        <taxon>Pleuronectoidei</taxon>
        <taxon>Pleuronectidae</taxon>
        <taxon>Pleuronectes</taxon>
    </lineage>
</organism>
<protein>
    <submittedName>
        <fullName evidence="2">Uncharacterized protein</fullName>
    </submittedName>
</protein>
<dbReference type="EMBL" id="CADEAL010000940">
    <property type="protein sequence ID" value="CAB1427082.1"/>
    <property type="molecule type" value="Genomic_DNA"/>
</dbReference>
<evidence type="ECO:0000313" key="2">
    <source>
        <dbReference type="EMBL" id="CAB1427082.1"/>
    </source>
</evidence>
<name>A0A9N7YHN3_PLEPL</name>